<evidence type="ECO:0000313" key="3">
    <source>
        <dbReference type="Proteomes" id="UP000323000"/>
    </source>
</evidence>
<dbReference type="EMBL" id="VAHF01000012">
    <property type="protein sequence ID" value="TXG48983.1"/>
    <property type="molecule type" value="Genomic_DNA"/>
</dbReference>
<dbReference type="Pfam" id="PF13456">
    <property type="entry name" value="RVT_3"/>
    <property type="match status" value="1"/>
</dbReference>
<dbReference type="SUPFAM" id="SSF53098">
    <property type="entry name" value="Ribonuclease H-like"/>
    <property type="match status" value="1"/>
</dbReference>
<proteinExistence type="predicted"/>
<dbReference type="PANTHER" id="PTHR47074:SF48">
    <property type="entry name" value="POLYNUCLEOTIDYL TRANSFERASE, RIBONUCLEASE H-LIKE SUPERFAMILY PROTEIN"/>
    <property type="match status" value="1"/>
</dbReference>
<dbReference type="PANTHER" id="PTHR47074">
    <property type="entry name" value="BNAC02G40300D PROTEIN"/>
    <property type="match status" value="1"/>
</dbReference>
<name>A0A5C7GW84_9ROSI</name>
<dbReference type="CDD" id="cd06222">
    <property type="entry name" value="RNase_H_like"/>
    <property type="match status" value="1"/>
</dbReference>
<dbReference type="Gene3D" id="3.30.420.10">
    <property type="entry name" value="Ribonuclease H-like superfamily/Ribonuclease H"/>
    <property type="match status" value="1"/>
</dbReference>
<organism evidence="2 3">
    <name type="scientific">Acer yangbiense</name>
    <dbReference type="NCBI Taxonomy" id="1000413"/>
    <lineage>
        <taxon>Eukaryota</taxon>
        <taxon>Viridiplantae</taxon>
        <taxon>Streptophyta</taxon>
        <taxon>Embryophyta</taxon>
        <taxon>Tracheophyta</taxon>
        <taxon>Spermatophyta</taxon>
        <taxon>Magnoliopsida</taxon>
        <taxon>eudicotyledons</taxon>
        <taxon>Gunneridae</taxon>
        <taxon>Pentapetalae</taxon>
        <taxon>rosids</taxon>
        <taxon>malvids</taxon>
        <taxon>Sapindales</taxon>
        <taxon>Sapindaceae</taxon>
        <taxon>Hippocastanoideae</taxon>
        <taxon>Acereae</taxon>
        <taxon>Acer</taxon>
    </lineage>
</organism>
<comment type="caution">
    <text evidence="2">The sequence shown here is derived from an EMBL/GenBank/DDBJ whole genome shotgun (WGS) entry which is preliminary data.</text>
</comment>
<accession>A0A5C7GW84</accession>
<dbReference type="Proteomes" id="UP000323000">
    <property type="component" value="Chromosome 12"/>
</dbReference>
<dbReference type="GO" id="GO:0004523">
    <property type="term" value="F:RNA-DNA hybrid ribonuclease activity"/>
    <property type="evidence" value="ECO:0007669"/>
    <property type="project" value="InterPro"/>
</dbReference>
<evidence type="ECO:0000313" key="2">
    <source>
        <dbReference type="EMBL" id="TXG48983.1"/>
    </source>
</evidence>
<dbReference type="InterPro" id="IPR036397">
    <property type="entry name" value="RNaseH_sf"/>
</dbReference>
<dbReference type="InterPro" id="IPR002156">
    <property type="entry name" value="RNaseH_domain"/>
</dbReference>
<dbReference type="InterPro" id="IPR044730">
    <property type="entry name" value="RNase_H-like_dom_plant"/>
</dbReference>
<gene>
    <name evidence="2" type="ORF">EZV62_024858</name>
</gene>
<feature type="domain" description="RNase H type-1" evidence="1">
    <location>
        <begin position="5"/>
        <end position="127"/>
    </location>
</feature>
<dbReference type="GO" id="GO:0003676">
    <property type="term" value="F:nucleic acid binding"/>
    <property type="evidence" value="ECO:0007669"/>
    <property type="project" value="InterPro"/>
</dbReference>
<sequence>MFKINTDAALDIQENYVGIAVVIRNFQGKVMLSFCKNFQACYSPQIAEALAVVEGLRLAKNGGFFPAVLESDALMVVRDICNKVSLSSEVGLVLDDILHFCRESNFFSFSYVPRLAIKVAHGLAKLALSHLGEFVWFGDCPLCVENLVVGGSRFSL</sequence>
<protein>
    <recommendedName>
        <fullName evidence="1">RNase H type-1 domain-containing protein</fullName>
    </recommendedName>
</protein>
<reference evidence="3" key="1">
    <citation type="journal article" date="2019" name="Gigascience">
        <title>De novo genome assembly of the endangered Acer yangbiense, a plant species with extremely small populations endemic to Yunnan Province, China.</title>
        <authorList>
            <person name="Yang J."/>
            <person name="Wariss H.M."/>
            <person name="Tao L."/>
            <person name="Zhang R."/>
            <person name="Yun Q."/>
            <person name="Hollingsworth P."/>
            <person name="Dao Z."/>
            <person name="Luo G."/>
            <person name="Guo H."/>
            <person name="Ma Y."/>
            <person name="Sun W."/>
        </authorList>
    </citation>
    <scope>NUCLEOTIDE SEQUENCE [LARGE SCALE GENOMIC DNA]</scope>
    <source>
        <strain evidence="3">cv. Malutang</strain>
    </source>
</reference>
<keyword evidence="3" id="KW-1185">Reference proteome</keyword>
<dbReference type="InterPro" id="IPR012337">
    <property type="entry name" value="RNaseH-like_sf"/>
</dbReference>
<evidence type="ECO:0000259" key="1">
    <source>
        <dbReference type="Pfam" id="PF13456"/>
    </source>
</evidence>
<dbReference type="AlphaFoldDB" id="A0A5C7GW84"/>
<dbReference type="OrthoDB" id="1906820at2759"/>
<dbReference type="InterPro" id="IPR052929">
    <property type="entry name" value="RNase_H-like_EbsB-rel"/>
</dbReference>